<dbReference type="VEuPathDB" id="MicrosporidiaDB:HERIO_16"/>
<gene>
    <name evidence="2" type="ORF">A0H76_2300</name>
</gene>
<name>A0A1X0QK33_9MICR</name>
<dbReference type="InterPro" id="IPR036860">
    <property type="entry name" value="SH2_dom_sf"/>
</dbReference>
<accession>A0A1X0QK33</accession>
<dbReference type="Gene3D" id="3.30.505.10">
    <property type="entry name" value="SH2 domain"/>
    <property type="match status" value="1"/>
</dbReference>
<dbReference type="VEuPathDB" id="MicrosporidiaDB:HERIO_15"/>
<evidence type="ECO:0000313" key="2">
    <source>
        <dbReference type="EMBL" id="ORE00094.1"/>
    </source>
</evidence>
<feature type="region of interest" description="Disordered" evidence="1">
    <location>
        <begin position="1"/>
        <end position="28"/>
    </location>
</feature>
<comment type="caution">
    <text evidence="2">The sequence shown here is derived from an EMBL/GenBank/DDBJ whole genome shotgun (WGS) entry which is preliminary data.</text>
</comment>
<feature type="compositionally biased region" description="Low complexity" evidence="1">
    <location>
        <begin position="1"/>
        <end position="11"/>
    </location>
</feature>
<protein>
    <recommendedName>
        <fullName evidence="4">Spt6 SH2 domain-containing protein</fullName>
    </recommendedName>
</protein>
<evidence type="ECO:0000313" key="3">
    <source>
        <dbReference type="Proteomes" id="UP000192501"/>
    </source>
</evidence>
<organism evidence="2 3">
    <name type="scientific">Hepatospora eriocheir</name>
    <dbReference type="NCBI Taxonomy" id="1081669"/>
    <lineage>
        <taxon>Eukaryota</taxon>
        <taxon>Fungi</taxon>
        <taxon>Fungi incertae sedis</taxon>
        <taxon>Microsporidia</taxon>
        <taxon>Hepatosporidae</taxon>
        <taxon>Hepatospora</taxon>
    </lineage>
</organism>
<evidence type="ECO:0000256" key="1">
    <source>
        <dbReference type="SAM" id="MobiDB-lite"/>
    </source>
</evidence>
<dbReference type="AlphaFoldDB" id="A0A1X0QK33"/>
<sequence length="861" mass="99997">MSKSKVNNNSSSEDEFIIRRRPKTTNYNQESEFTDEEYGYSDQGDLNPLFEEIFGTGNEYNYIYDSDVKADETLVMQASADVSEIECCKYVNYILGLDDDEIIKRLYRNEPPEFVSFQLGLATIKQVYYVNELISDYRKFCELKLKKPEYSVWTYRALLMSYRPVSDLEIPGLLDISKYLKNLSLKEKIYEPEGVLENNFELTSDFNNAVNQLSSNPSFVDIVYSIYEKKIIEFPEYDNLKIFENIKLSNDLSNLIRFYCDSKKGSHENEIRSKVIFKAFESINNNCFFRLREQLVKLGIIEGMAGLQDITNILVSLRGKPGPYVGIYLNNKFTFLVKINEHGAVETSKSLHSYEIDLINEFIGDIQNVVITSNTPRVKNLISNIHNNVYYVPKKFCIFKPEKDFEVAIEIAQCIQNPVIYFSRAIHENISFTLLYNIPIKHEILAKAICITAASEKLDWVSTLKHPYGFNFFKILGITLSDRKYDYDVPSTLKSLENVFTLDEINKIFTYFKLNDSTNLLDSTNLHPVNYEVFKVIAEVSQGKETNTLDEQVIIKNILDNPAILNNLNVKEIAVEGYTHPDVVRKIAQSKSCYFDGAPDKVIFEDVVPQIIDLSDLNTRKNLEMKGFVIKVNPDSYLVNVDGAIVFCMKLVKVELNQMVKVRIISVNYSYLSYQGEILSDNTGMYYYKEHRFYTELSNREIRDARVPVSIKSSSVPGHCLVIIHIQDDIFFTYKLSEREEKDKKIYELLFCDRLAGKFATLDIFINNYIGDVKEQVERIKKFKHYKEDPKEAYEYMKTADSQYLKYCLFLSRTKLETVEILFGNKQLFAYIQGRFLIFGSMKFESIEDLCSYMKKEYKSL</sequence>
<dbReference type="EMBL" id="LTAI01000066">
    <property type="protein sequence ID" value="ORE00094.1"/>
    <property type="molecule type" value="Genomic_DNA"/>
</dbReference>
<dbReference type="VEuPathDB" id="MicrosporidiaDB:A0H76_2300"/>
<evidence type="ECO:0008006" key="4">
    <source>
        <dbReference type="Google" id="ProtNLM"/>
    </source>
</evidence>
<dbReference type="Proteomes" id="UP000192501">
    <property type="component" value="Unassembled WGS sequence"/>
</dbReference>
<proteinExistence type="predicted"/>
<reference evidence="2 3" key="1">
    <citation type="journal article" date="2017" name="Environ. Microbiol.">
        <title>Decay of the glycolytic pathway and adaptation to intranuclear parasitism within Enterocytozoonidae microsporidia.</title>
        <authorList>
            <person name="Wiredu Boakye D."/>
            <person name="Jaroenlak P."/>
            <person name="Prachumwat A."/>
            <person name="Williams T.A."/>
            <person name="Bateman K.S."/>
            <person name="Itsathitphaisarn O."/>
            <person name="Sritunyalucksana K."/>
            <person name="Paszkiewicz K.H."/>
            <person name="Moore K.A."/>
            <person name="Stentiford G.D."/>
            <person name="Williams B.A."/>
        </authorList>
    </citation>
    <scope>NUCLEOTIDE SEQUENCE [LARGE SCALE GENOMIC DNA]</scope>
    <source>
        <strain evidence="3">canceri</strain>
    </source>
</reference>